<feature type="transmembrane region" description="Helical" evidence="1">
    <location>
        <begin position="246"/>
        <end position="267"/>
    </location>
</feature>
<evidence type="ECO:0000313" key="2">
    <source>
        <dbReference type="EMBL" id="PLT29862.1"/>
    </source>
</evidence>
<evidence type="ECO:0000313" key="3">
    <source>
        <dbReference type="Proteomes" id="UP000234748"/>
    </source>
</evidence>
<feature type="transmembrane region" description="Helical" evidence="1">
    <location>
        <begin position="138"/>
        <end position="156"/>
    </location>
</feature>
<dbReference type="Pfam" id="PF10797">
    <property type="entry name" value="YhfT"/>
    <property type="match status" value="2"/>
</dbReference>
<dbReference type="RefSeq" id="WP_101641921.1">
    <property type="nucleotide sequence ID" value="NZ_PGUY01000032.1"/>
</dbReference>
<organism evidence="2 3">
    <name type="scientific">Peribacillus deserti</name>
    <dbReference type="NCBI Taxonomy" id="673318"/>
    <lineage>
        <taxon>Bacteria</taxon>
        <taxon>Bacillati</taxon>
        <taxon>Bacillota</taxon>
        <taxon>Bacilli</taxon>
        <taxon>Bacillales</taxon>
        <taxon>Bacillaceae</taxon>
        <taxon>Peribacillus</taxon>
    </lineage>
</organism>
<dbReference type="InterPro" id="IPR019733">
    <property type="entry name" value="Uncharacterised_YhfT"/>
</dbReference>
<reference evidence="2 3" key="1">
    <citation type="submission" date="2017-11" db="EMBL/GenBank/DDBJ databases">
        <title>Comparitive Functional Genomics of Dry Heat Resistant strains isolated from the Viking Spacecraft.</title>
        <authorList>
            <person name="Seuylemezian A."/>
            <person name="Cooper K."/>
            <person name="Vaishampayan P."/>
        </authorList>
    </citation>
    <scope>NUCLEOTIDE SEQUENCE [LARGE SCALE GENOMIC DNA]</scope>
    <source>
        <strain evidence="2 3">V1-29</strain>
    </source>
</reference>
<feature type="transmembrane region" description="Helical" evidence="1">
    <location>
        <begin position="355"/>
        <end position="382"/>
    </location>
</feature>
<evidence type="ECO:0000256" key="1">
    <source>
        <dbReference type="SAM" id="Phobius"/>
    </source>
</evidence>
<sequence>MDILQNTSFMEIVVIVLLTGLTAVAAHLGKSVFHDGIRPILPEFLEGRMKRSELASISFGLSIGFIVSVGLSFAISFKMLNPWLLFLPTDILGVLATRWWIAALLGGGWGLVALFGLTGVQAAFTMLPIDLLGSLGELSTPVLVAFTAFPIIAILYQFGWVRALIAGILALIVRQLLPVFGGVFTERANEEVEKARQLADITFPKDADFAAKISALKEAAGQNNQIQDLISEASNHFSLGSTIGGFTMQIAVLMLMGMILLISFAVAKDLKNKNDIAIDSEEENIFAARTKRIFKGLPILAGIGALLAVAANMGLMTGSEVSGPILQQAWQSTGQEQSDLLQSAAIADIIRGISFIPLIVTTALATGVYGVVGLTFVFPIGYLLPNPILAGVVGALWICLEVIALRGIGRFLQRFPSLRESSDNIRSSMNSMIELALFIGGAFAAMKMAPDAVGLSLTIYVLLYAANEGLGRPIMKLAAGPVAIIITGIILNLLYFLHLV</sequence>
<feature type="transmembrane region" description="Helical" evidence="1">
    <location>
        <begin position="452"/>
        <end position="470"/>
    </location>
</feature>
<gene>
    <name evidence="2" type="ORF">CUU66_10685</name>
</gene>
<feature type="transmembrane region" description="Helical" evidence="1">
    <location>
        <begin position="54"/>
        <end position="77"/>
    </location>
</feature>
<feature type="transmembrane region" description="Helical" evidence="1">
    <location>
        <begin position="108"/>
        <end position="126"/>
    </location>
</feature>
<comment type="caution">
    <text evidence="2">The sequence shown here is derived from an EMBL/GenBank/DDBJ whole genome shotgun (WGS) entry which is preliminary data.</text>
</comment>
<accession>A0A2N5M6A8</accession>
<feature type="transmembrane region" description="Helical" evidence="1">
    <location>
        <begin position="163"/>
        <end position="184"/>
    </location>
</feature>
<keyword evidence="1" id="KW-0472">Membrane</keyword>
<dbReference type="AlphaFoldDB" id="A0A2N5M6A8"/>
<protein>
    <submittedName>
        <fullName evidence="2">Uncharacterized protein</fullName>
    </submittedName>
</protein>
<dbReference type="EMBL" id="PGUY01000032">
    <property type="protein sequence ID" value="PLT29862.1"/>
    <property type="molecule type" value="Genomic_DNA"/>
</dbReference>
<keyword evidence="1" id="KW-0812">Transmembrane</keyword>
<dbReference type="Proteomes" id="UP000234748">
    <property type="component" value="Unassembled WGS sequence"/>
</dbReference>
<keyword evidence="1" id="KW-1133">Transmembrane helix</keyword>
<feature type="transmembrane region" description="Helical" evidence="1">
    <location>
        <begin position="388"/>
        <end position="408"/>
    </location>
</feature>
<dbReference type="OrthoDB" id="92225at2"/>
<feature type="transmembrane region" description="Helical" evidence="1">
    <location>
        <begin position="12"/>
        <end position="33"/>
    </location>
</feature>
<proteinExistence type="predicted"/>
<feature type="transmembrane region" description="Helical" evidence="1">
    <location>
        <begin position="477"/>
        <end position="497"/>
    </location>
</feature>
<keyword evidence="3" id="KW-1185">Reference proteome</keyword>
<name>A0A2N5M6A8_9BACI</name>